<dbReference type="Proteomes" id="UP000005801">
    <property type="component" value="Unassembled WGS sequence"/>
</dbReference>
<name>A6FWX6_9BACT</name>
<sequence length="588" mass="64433">MTMRRDLALSLSLITFTLSGALGLAACRQPDDASPSTEGGASAPADTGASASTPYDPLALARDNRDLDSVVNREASVPPQCYTKSEGRHNPCWVCHVPSRYPNVMADWDLQGSYQFSKVGETNHWSNLFVDRREAMAAIPDEAVLAYVREDNYPALREHLSALSEDEYPGYRPDLDFAAGFDDEGFARDGSHWRAFTYKPFPGAFWPTNGSTDDVLIRLPERFRQGPDGNESRAIYKLNLAILEATIATDLKVDDAALRWTVEPVDETLAGVDLDGDGALEASVTEIVGLPERYVGGAAKHPVRRGLYPEGVEFLHSVRYVDPGDDPRDGDAEPGMSARMKELRYSVKAKELDKWAILAAYEAEAEDKDEGMLPVYAGSPLVGLRNDFGWQLQGFIEDEQGRLRAQTLEEHYHCMGCHSNVGVTADQTFAFARKRPGAAGWRYQSLAGMPDVPQAGHAQGEVAEYLERVGAGDEFRANTEMRARFFTEDGRVDEAAVAAASEDLSDMLMPSRERALALAKAYWLIVREQSFAAGRDPVLAPVATVHERITDASTGLSETGKLYADGTLRLDWSAEPNDENDDAPATAP</sequence>
<proteinExistence type="predicted"/>
<accession>A6FWX6</accession>
<dbReference type="PROSITE" id="PS51257">
    <property type="entry name" value="PROKAR_LIPOPROTEIN"/>
    <property type="match status" value="1"/>
</dbReference>
<protein>
    <recommendedName>
        <fullName evidence="5">Lipoprotein</fullName>
    </recommendedName>
</protein>
<keyword evidence="4" id="KW-1185">Reference proteome</keyword>
<feature type="signal peptide" evidence="2">
    <location>
        <begin position="1"/>
        <end position="21"/>
    </location>
</feature>
<dbReference type="STRING" id="391625.PPSIR1_05018"/>
<evidence type="ECO:0000256" key="1">
    <source>
        <dbReference type="SAM" id="MobiDB-lite"/>
    </source>
</evidence>
<dbReference type="RefSeq" id="WP_006968975.1">
    <property type="nucleotide sequence ID" value="NZ_ABCS01000001.1"/>
</dbReference>
<keyword evidence="2" id="KW-0732">Signal</keyword>
<dbReference type="EMBL" id="ABCS01000001">
    <property type="protein sequence ID" value="EDM81800.1"/>
    <property type="molecule type" value="Genomic_DNA"/>
</dbReference>
<gene>
    <name evidence="3" type="ORF">PPSIR1_05018</name>
</gene>
<evidence type="ECO:0000313" key="4">
    <source>
        <dbReference type="Proteomes" id="UP000005801"/>
    </source>
</evidence>
<evidence type="ECO:0008006" key="5">
    <source>
        <dbReference type="Google" id="ProtNLM"/>
    </source>
</evidence>
<dbReference type="eggNOG" id="COG2010">
    <property type="taxonomic scope" value="Bacteria"/>
</dbReference>
<dbReference type="AlphaFoldDB" id="A6FWX6"/>
<feature type="chain" id="PRO_5002693404" description="Lipoprotein" evidence="2">
    <location>
        <begin position="22"/>
        <end position="588"/>
    </location>
</feature>
<reference evidence="3 4" key="1">
    <citation type="submission" date="2007-06" db="EMBL/GenBank/DDBJ databases">
        <authorList>
            <person name="Shimkets L."/>
            <person name="Ferriera S."/>
            <person name="Johnson J."/>
            <person name="Kravitz S."/>
            <person name="Beeson K."/>
            <person name="Sutton G."/>
            <person name="Rogers Y.-H."/>
            <person name="Friedman R."/>
            <person name="Frazier M."/>
            <person name="Venter J.C."/>
        </authorList>
    </citation>
    <scope>NUCLEOTIDE SEQUENCE [LARGE SCALE GENOMIC DNA]</scope>
    <source>
        <strain evidence="3 4">SIR-1</strain>
    </source>
</reference>
<dbReference type="OrthoDB" id="8692at2"/>
<comment type="caution">
    <text evidence="3">The sequence shown here is derived from an EMBL/GenBank/DDBJ whole genome shotgun (WGS) entry which is preliminary data.</text>
</comment>
<organism evidence="3 4">
    <name type="scientific">Plesiocystis pacifica SIR-1</name>
    <dbReference type="NCBI Taxonomy" id="391625"/>
    <lineage>
        <taxon>Bacteria</taxon>
        <taxon>Pseudomonadati</taxon>
        <taxon>Myxococcota</taxon>
        <taxon>Polyangia</taxon>
        <taxon>Nannocystales</taxon>
        <taxon>Nannocystaceae</taxon>
        <taxon>Plesiocystis</taxon>
    </lineage>
</organism>
<evidence type="ECO:0000313" key="3">
    <source>
        <dbReference type="EMBL" id="EDM81800.1"/>
    </source>
</evidence>
<evidence type="ECO:0000256" key="2">
    <source>
        <dbReference type="SAM" id="SignalP"/>
    </source>
</evidence>
<feature type="region of interest" description="Disordered" evidence="1">
    <location>
        <begin position="29"/>
        <end position="55"/>
    </location>
</feature>